<feature type="domain" description="Signal transduction histidine kinase internal region" evidence="2">
    <location>
        <begin position="180"/>
        <end position="258"/>
    </location>
</feature>
<feature type="transmembrane region" description="Helical" evidence="1">
    <location>
        <begin position="28"/>
        <end position="46"/>
    </location>
</feature>
<proteinExistence type="predicted"/>
<gene>
    <name evidence="3" type="ORF">ISP15_09755</name>
</gene>
<keyword evidence="1" id="KW-1133">Transmembrane helix</keyword>
<dbReference type="InterPro" id="IPR050640">
    <property type="entry name" value="Bact_2-comp_sensor_kinase"/>
</dbReference>
<feature type="transmembrane region" description="Helical" evidence="1">
    <location>
        <begin position="58"/>
        <end position="77"/>
    </location>
</feature>
<dbReference type="SUPFAM" id="SSF55874">
    <property type="entry name" value="ATPase domain of HSP90 chaperone/DNA topoisomerase II/histidine kinase"/>
    <property type="match status" value="1"/>
</dbReference>
<feature type="transmembrane region" description="Helical" evidence="1">
    <location>
        <begin position="135"/>
        <end position="157"/>
    </location>
</feature>
<keyword evidence="4" id="KW-1185">Reference proteome</keyword>
<protein>
    <submittedName>
        <fullName evidence="3">Histidine kinase</fullName>
    </submittedName>
</protein>
<keyword evidence="3" id="KW-0808">Transferase</keyword>
<dbReference type="InterPro" id="IPR036890">
    <property type="entry name" value="HATPase_C_sf"/>
</dbReference>
<evidence type="ECO:0000313" key="3">
    <source>
        <dbReference type="EMBL" id="MFK2900620.1"/>
    </source>
</evidence>
<dbReference type="Proteomes" id="UP001620461">
    <property type="component" value="Unassembled WGS sequence"/>
</dbReference>
<dbReference type="PANTHER" id="PTHR34220">
    <property type="entry name" value="SENSOR HISTIDINE KINASE YPDA"/>
    <property type="match status" value="1"/>
</dbReference>
<feature type="transmembrane region" description="Helical" evidence="1">
    <location>
        <begin position="97"/>
        <end position="115"/>
    </location>
</feature>
<dbReference type="Pfam" id="PF06580">
    <property type="entry name" value="His_kinase"/>
    <property type="match status" value="1"/>
</dbReference>
<organism evidence="3 4">
    <name type="scientific">Dyella jejuensis</name>
    <dbReference type="NCBI Taxonomy" id="1432009"/>
    <lineage>
        <taxon>Bacteria</taxon>
        <taxon>Pseudomonadati</taxon>
        <taxon>Pseudomonadota</taxon>
        <taxon>Gammaproteobacteria</taxon>
        <taxon>Lysobacterales</taxon>
        <taxon>Rhodanobacteraceae</taxon>
        <taxon>Dyella</taxon>
    </lineage>
</organism>
<keyword evidence="3" id="KW-0418">Kinase</keyword>
<accession>A0ABW8JLG4</accession>
<keyword evidence="1" id="KW-0812">Transmembrane</keyword>
<dbReference type="Gene3D" id="3.30.565.10">
    <property type="entry name" value="Histidine kinase-like ATPase, C-terminal domain"/>
    <property type="match status" value="1"/>
</dbReference>
<evidence type="ECO:0000259" key="2">
    <source>
        <dbReference type="Pfam" id="PF06580"/>
    </source>
</evidence>
<name>A0ABW8JLG4_9GAMM</name>
<evidence type="ECO:0000313" key="4">
    <source>
        <dbReference type="Proteomes" id="UP001620461"/>
    </source>
</evidence>
<dbReference type="PANTHER" id="PTHR34220:SF9">
    <property type="entry name" value="SIGNAL TRANSDUCTION HISTIDINE KINASE INTERNAL REGION DOMAIN-CONTAINING PROTEIN"/>
    <property type="match status" value="1"/>
</dbReference>
<reference evidence="3 4" key="1">
    <citation type="submission" date="2020-10" db="EMBL/GenBank/DDBJ databases">
        <title>Phylogeny of dyella-like bacteria.</title>
        <authorList>
            <person name="Fu J."/>
        </authorList>
    </citation>
    <scope>NUCLEOTIDE SEQUENCE [LARGE SCALE GENOMIC DNA]</scope>
    <source>
        <strain evidence="3 4">JP1</strain>
    </source>
</reference>
<dbReference type="GO" id="GO:0016301">
    <property type="term" value="F:kinase activity"/>
    <property type="evidence" value="ECO:0007669"/>
    <property type="project" value="UniProtKB-KW"/>
</dbReference>
<keyword evidence="1" id="KW-0472">Membrane</keyword>
<evidence type="ECO:0000256" key="1">
    <source>
        <dbReference type="SAM" id="Phobius"/>
    </source>
</evidence>
<dbReference type="InterPro" id="IPR010559">
    <property type="entry name" value="Sig_transdc_His_kin_internal"/>
</dbReference>
<comment type="caution">
    <text evidence="3">The sequence shown here is derived from an EMBL/GenBank/DDBJ whole genome shotgun (WGS) entry which is preliminary data.</text>
</comment>
<dbReference type="RefSeq" id="WP_404547090.1">
    <property type="nucleotide sequence ID" value="NZ_JADIKJ010000010.1"/>
</dbReference>
<dbReference type="EMBL" id="JADIKJ010000010">
    <property type="protein sequence ID" value="MFK2900620.1"/>
    <property type="molecule type" value="Genomic_DNA"/>
</dbReference>
<sequence>MNVLSRPLPAGVDTGDGATFPPKALTTFWALWVAFWLLMISVSIGNEFHNPLARWWEPVLWEGSSALVSTGWMWLAVRVRGRYASYLDKPLIWFGNYLWWLPLVFITWISAVYAIRGGVYAAVGSTYEHPGWGFVFVYESIKLTIFAGLWLGILFGIDSYAQWQRQRHRLLQTQKALAEAQLAQLQGQLRPHFLFNALNTVSALMHTDVERADHLVATLGDLLRISLRSTENEMMPLAEELRTLELYTDIMRERFRDRVTLAWQADQTLLDTPVPALLLQPLVENVFKHGVERTVSPVHIRISVRRESDSLEIVVSNSGSMLAPEHRDGLGFRNCRERLSIIYGNAASLLVRNEGDGVAARVSISLTDAIQ</sequence>